<dbReference type="InterPro" id="IPR029063">
    <property type="entry name" value="SAM-dependent_MTases_sf"/>
</dbReference>
<dbReference type="AlphaFoldDB" id="A0A644Y881"/>
<dbReference type="EMBL" id="VSSQ01004316">
    <property type="protein sequence ID" value="MPM24670.1"/>
    <property type="molecule type" value="Genomic_DNA"/>
</dbReference>
<evidence type="ECO:0000256" key="3">
    <source>
        <dbReference type="ARBA" id="ARBA00022691"/>
    </source>
</evidence>
<dbReference type="PANTHER" id="PTHR30481">
    <property type="entry name" value="DNA ADENINE METHYLASE"/>
    <property type="match status" value="1"/>
</dbReference>
<dbReference type="Pfam" id="PF02086">
    <property type="entry name" value="MethyltransfD12"/>
    <property type="match status" value="1"/>
</dbReference>
<dbReference type="PIRSF" id="PIRSF000398">
    <property type="entry name" value="M_m6A_EcoRV"/>
    <property type="match status" value="1"/>
</dbReference>
<dbReference type="GO" id="GO:1904047">
    <property type="term" value="F:S-adenosyl-L-methionine binding"/>
    <property type="evidence" value="ECO:0007669"/>
    <property type="project" value="TreeGrafter"/>
</dbReference>
<dbReference type="SUPFAM" id="SSF53335">
    <property type="entry name" value="S-adenosyl-L-methionine-dependent methyltransferases"/>
    <property type="match status" value="1"/>
</dbReference>
<proteinExistence type="predicted"/>
<evidence type="ECO:0000256" key="2">
    <source>
        <dbReference type="ARBA" id="ARBA00022679"/>
    </source>
</evidence>
<keyword evidence="1" id="KW-0489">Methyltransferase</keyword>
<accession>A0A644Y881</accession>
<evidence type="ECO:0000256" key="1">
    <source>
        <dbReference type="ARBA" id="ARBA00022603"/>
    </source>
</evidence>
<dbReference type="GO" id="GO:0009007">
    <property type="term" value="F:site-specific DNA-methyltransferase (adenine-specific) activity"/>
    <property type="evidence" value="ECO:0007669"/>
    <property type="project" value="UniProtKB-EC"/>
</dbReference>
<name>A0A644Y881_9ZZZZ</name>
<gene>
    <name evidence="4" type="ORF">SDC9_71153</name>
</gene>
<keyword evidence="2" id="KW-0808">Transferase</keyword>
<dbReference type="GO" id="GO:0032259">
    <property type="term" value="P:methylation"/>
    <property type="evidence" value="ECO:0007669"/>
    <property type="project" value="UniProtKB-KW"/>
</dbReference>
<protein>
    <submittedName>
        <fullName evidence="4">Uncharacterized protein</fullName>
    </submittedName>
</protein>
<reference evidence="4" key="1">
    <citation type="submission" date="2019-08" db="EMBL/GenBank/DDBJ databases">
        <authorList>
            <person name="Kucharzyk K."/>
            <person name="Murdoch R.W."/>
            <person name="Higgins S."/>
            <person name="Loffler F."/>
        </authorList>
    </citation>
    <scope>NUCLEOTIDE SEQUENCE</scope>
</reference>
<keyword evidence="3" id="KW-0949">S-adenosyl-L-methionine</keyword>
<organism evidence="4">
    <name type="scientific">bioreactor metagenome</name>
    <dbReference type="NCBI Taxonomy" id="1076179"/>
    <lineage>
        <taxon>unclassified sequences</taxon>
        <taxon>metagenomes</taxon>
        <taxon>ecological metagenomes</taxon>
    </lineage>
</organism>
<dbReference type="Gene3D" id="3.40.50.150">
    <property type="entry name" value="Vaccinia Virus protein VP39"/>
    <property type="match status" value="2"/>
</dbReference>
<dbReference type="GO" id="GO:0006298">
    <property type="term" value="P:mismatch repair"/>
    <property type="evidence" value="ECO:0007669"/>
    <property type="project" value="TreeGrafter"/>
</dbReference>
<dbReference type="PANTHER" id="PTHR30481:SF4">
    <property type="entry name" value="SITE-SPECIFIC DNA-METHYLTRANSFERASE (ADENINE-SPECIFIC)"/>
    <property type="match status" value="1"/>
</dbReference>
<dbReference type="GO" id="GO:0043565">
    <property type="term" value="F:sequence-specific DNA binding"/>
    <property type="evidence" value="ECO:0007669"/>
    <property type="project" value="TreeGrafter"/>
</dbReference>
<dbReference type="InterPro" id="IPR012327">
    <property type="entry name" value="MeTrfase_D12"/>
</dbReference>
<dbReference type="GO" id="GO:0009307">
    <property type="term" value="P:DNA restriction-modification system"/>
    <property type="evidence" value="ECO:0007669"/>
    <property type="project" value="InterPro"/>
</dbReference>
<comment type="caution">
    <text evidence="4">The sequence shown here is derived from an EMBL/GenBank/DDBJ whole genome shotgun (WGS) entry which is preliminary data.</text>
</comment>
<dbReference type="PRINTS" id="PR00505">
    <property type="entry name" value="D12N6MTFRASE"/>
</dbReference>
<evidence type="ECO:0000313" key="4">
    <source>
        <dbReference type="EMBL" id="MPM24670.1"/>
    </source>
</evidence>
<sequence length="262" mass="30316">MKILKKAPLSYYGGKQSMLRHILPLIPEHSTYTEAFAGGVAVLFAKEPCQLEVINDTNGELINFYKVAKTSFRELKEEIDGTIHSRDVHCLAGFIYNYPYFFEPVKRAWAVWTLSKMSYSSKLDGTFGYDVTGNSMPKKVCNSKSAFTQELIERLDRVTIENTDGIRLIASRDSEKAFHFVDPPYINTEMGHYAGSFANEDFLSLLEVLSQLKGKFMLTMFPNDDLERYIRKYKWKRVAIERHISAAKVNRRKQEEWITMNY</sequence>
<dbReference type="InterPro" id="IPR012263">
    <property type="entry name" value="M_m6A_EcoRV"/>
</dbReference>